<dbReference type="EMBL" id="JABAIM010000001">
    <property type="protein sequence ID" value="NLR73671.1"/>
    <property type="molecule type" value="Genomic_DNA"/>
</dbReference>
<dbReference type="RefSeq" id="WP_168875335.1">
    <property type="nucleotide sequence ID" value="NZ_JABAIM010000001.1"/>
</dbReference>
<evidence type="ECO:0000256" key="2">
    <source>
        <dbReference type="PROSITE-ProRule" id="PRU00703"/>
    </source>
</evidence>
<dbReference type="PANTHER" id="PTHR43080:SF29">
    <property type="entry name" value="OS02G0818000 PROTEIN"/>
    <property type="match status" value="1"/>
</dbReference>
<feature type="transmembrane region" description="Helical" evidence="3">
    <location>
        <begin position="56"/>
        <end position="73"/>
    </location>
</feature>
<keyword evidence="3" id="KW-1133">Transmembrane helix</keyword>
<dbReference type="SMART" id="SM00116">
    <property type="entry name" value="CBS"/>
    <property type="match status" value="2"/>
</dbReference>
<feature type="transmembrane region" description="Helical" evidence="3">
    <location>
        <begin position="79"/>
        <end position="97"/>
    </location>
</feature>
<evidence type="ECO:0000259" key="4">
    <source>
        <dbReference type="PROSITE" id="PS51371"/>
    </source>
</evidence>
<comment type="caution">
    <text evidence="5">The sequence shown here is derived from an EMBL/GenBank/DDBJ whole genome shotgun (WGS) entry which is preliminary data.</text>
</comment>
<dbReference type="PANTHER" id="PTHR43080">
    <property type="entry name" value="CBS DOMAIN-CONTAINING PROTEIN CBSX3, MITOCHONDRIAL"/>
    <property type="match status" value="1"/>
</dbReference>
<dbReference type="Pfam" id="PF04982">
    <property type="entry name" value="TM_HPP"/>
    <property type="match status" value="1"/>
</dbReference>
<dbReference type="InterPro" id="IPR058581">
    <property type="entry name" value="TM_HPP"/>
</dbReference>
<protein>
    <submittedName>
        <fullName evidence="5">CBS domain-containing protein</fullName>
    </submittedName>
</protein>
<gene>
    <name evidence="5" type="ORF">HF682_00655</name>
</gene>
<keyword evidence="1 2" id="KW-0129">CBS domain</keyword>
<dbReference type="Pfam" id="PF00571">
    <property type="entry name" value="CBS"/>
    <property type="match status" value="2"/>
</dbReference>
<dbReference type="InterPro" id="IPR051257">
    <property type="entry name" value="Diverse_CBS-Domain"/>
</dbReference>
<keyword evidence="6" id="KW-1185">Reference proteome</keyword>
<name>A0A847RV08_9NEIS</name>
<evidence type="ECO:0000313" key="6">
    <source>
        <dbReference type="Proteomes" id="UP000587991"/>
    </source>
</evidence>
<feature type="transmembrane region" description="Helical" evidence="3">
    <location>
        <begin position="109"/>
        <end position="134"/>
    </location>
</feature>
<dbReference type="InterPro" id="IPR000644">
    <property type="entry name" value="CBS_dom"/>
</dbReference>
<keyword evidence="3" id="KW-0812">Transmembrane</keyword>
<evidence type="ECO:0000256" key="1">
    <source>
        <dbReference type="ARBA" id="ARBA00023122"/>
    </source>
</evidence>
<keyword evidence="3" id="KW-0472">Membrane</keyword>
<sequence>MPGWAAQCRAFMLVALALCGTAWLAQHWPSIHLLPALGASSVLLAALPGSPLSRPWALLAGSSISALFAFAVLQAGLPLYWSAPLATAGALLLMFALRCLHPPGGAMAIWVLLQPSLTMPTLLVAMLPGLLLLLTLSSLQRRVSPVEPAGHRTADPLPSQRLQASLTEWQQALAQQDQLLDVAPQQLVQLAASLQQQQLQHTLAQRTVADIMSRDVISLDSAQDGAMAWRMLQQHRVKLLPVVSNGQVLGVVSLVDLLKRLGLHAASWPSALAEQAQTVLSEPVARLMSHPARTVRASQSLADLVPLLSDWGLHQLPVVDDAQQLTGMVTQSDLIAALAYALTQPEGLVRPANGEPHA</sequence>
<dbReference type="InterPro" id="IPR046342">
    <property type="entry name" value="CBS_dom_sf"/>
</dbReference>
<reference evidence="5 6" key="1">
    <citation type="submission" date="2020-04" db="EMBL/GenBank/DDBJ databases">
        <title>Draft genome of Leeia sp. IMCC25680.</title>
        <authorList>
            <person name="Song J."/>
            <person name="Cho J.-C."/>
        </authorList>
    </citation>
    <scope>NUCLEOTIDE SEQUENCE [LARGE SCALE GENOMIC DNA]</scope>
    <source>
        <strain evidence="5 6">IMCC25680</strain>
    </source>
</reference>
<evidence type="ECO:0000313" key="5">
    <source>
        <dbReference type="EMBL" id="NLR73671.1"/>
    </source>
</evidence>
<dbReference type="Gene3D" id="3.10.580.10">
    <property type="entry name" value="CBS-domain"/>
    <property type="match status" value="1"/>
</dbReference>
<dbReference type="Proteomes" id="UP000587991">
    <property type="component" value="Unassembled WGS sequence"/>
</dbReference>
<feature type="domain" description="CBS" evidence="4">
    <location>
        <begin position="212"/>
        <end position="267"/>
    </location>
</feature>
<feature type="transmembrane region" description="Helical" evidence="3">
    <location>
        <begin position="7"/>
        <end position="25"/>
    </location>
</feature>
<feature type="domain" description="CBS" evidence="4">
    <location>
        <begin position="288"/>
        <end position="346"/>
    </location>
</feature>
<proteinExistence type="predicted"/>
<organism evidence="5 6">
    <name type="scientific">Leeia aquatica</name>
    <dbReference type="NCBI Taxonomy" id="2725557"/>
    <lineage>
        <taxon>Bacteria</taxon>
        <taxon>Pseudomonadati</taxon>
        <taxon>Pseudomonadota</taxon>
        <taxon>Betaproteobacteria</taxon>
        <taxon>Neisseriales</taxon>
        <taxon>Leeiaceae</taxon>
        <taxon>Leeia</taxon>
    </lineage>
</organism>
<dbReference type="CDD" id="cd04600">
    <property type="entry name" value="CBS_pair_HPP_assoc"/>
    <property type="match status" value="1"/>
</dbReference>
<dbReference type="AlphaFoldDB" id="A0A847RV08"/>
<dbReference type="PROSITE" id="PS51371">
    <property type="entry name" value="CBS"/>
    <property type="match status" value="2"/>
</dbReference>
<accession>A0A847RV08</accession>
<dbReference type="SUPFAM" id="SSF54631">
    <property type="entry name" value="CBS-domain pair"/>
    <property type="match status" value="1"/>
</dbReference>
<evidence type="ECO:0000256" key="3">
    <source>
        <dbReference type="SAM" id="Phobius"/>
    </source>
</evidence>